<dbReference type="Pfam" id="PF13920">
    <property type="entry name" value="zf-C3HC4_3"/>
    <property type="match status" value="1"/>
</dbReference>
<dbReference type="InterPro" id="IPR027417">
    <property type="entry name" value="P-loop_NTPase"/>
</dbReference>
<dbReference type="SMART" id="SM00490">
    <property type="entry name" value="HELICc"/>
    <property type="match status" value="1"/>
</dbReference>
<dbReference type="Gene3D" id="1.20.1280.50">
    <property type="match status" value="1"/>
</dbReference>
<dbReference type="SMART" id="SM00184">
    <property type="entry name" value="RING"/>
    <property type="match status" value="1"/>
</dbReference>
<evidence type="ECO:0000313" key="13">
    <source>
        <dbReference type="Proteomes" id="UP001521785"/>
    </source>
</evidence>
<dbReference type="InterPro" id="IPR001810">
    <property type="entry name" value="F-box_dom"/>
</dbReference>
<dbReference type="InterPro" id="IPR049730">
    <property type="entry name" value="SNF2/RAD54-like_C"/>
</dbReference>
<feature type="domain" description="F-box" evidence="9">
    <location>
        <begin position="1047"/>
        <end position="1093"/>
    </location>
</feature>
<gene>
    <name evidence="12" type="ORF">SLS60_000188</name>
</gene>
<evidence type="ECO:0000256" key="4">
    <source>
        <dbReference type="ARBA" id="ARBA00022806"/>
    </source>
</evidence>
<keyword evidence="6" id="KW-0479">Metal-binding</keyword>
<feature type="compositionally biased region" description="Basic and acidic residues" evidence="7">
    <location>
        <begin position="88"/>
        <end position="106"/>
    </location>
</feature>
<feature type="region of interest" description="Disordered" evidence="7">
    <location>
        <begin position="58"/>
        <end position="136"/>
    </location>
</feature>
<dbReference type="InterPro" id="IPR038718">
    <property type="entry name" value="SNF2-like_sf"/>
</dbReference>
<name>A0ABR3S5I4_9PLEO</name>
<dbReference type="PROSITE" id="PS51194">
    <property type="entry name" value="HELICASE_CTER"/>
    <property type="match status" value="1"/>
</dbReference>
<dbReference type="PROSITE" id="PS50181">
    <property type="entry name" value="FBOX"/>
    <property type="match status" value="1"/>
</dbReference>
<keyword evidence="6" id="KW-0863">Zinc-finger</keyword>
<evidence type="ECO:0000259" key="11">
    <source>
        <dbReference type="PROSITE" id="PS51194"/>
    </source>
</evidence>
<reference evidence="12 13" key="1">
    <citation type="submission" date="2024-02" db="EMBL/GenBank/DDBJ databases">
        <title>De novo assembly and annotation of 12 fungi associated with fruit tree decline syndrome in Ontario, Canada.</title>
        <authorList>
            <person name="Sulman M."/>
            <person name="Ellouze W."/>
            <person name="Ilyukhin E."/>
        </authorList>
    </citation>
    <scope>NUCLEOTIDE SEQUENCE [LARGE SCALE GENOMIC DNA]</scope>
    <source>
        <strain evidence="12 13">M42-189</strain>
    </source>
</reference>
<sequence>MAAMPSYLYTPPYDLTEAVNIESELEFCFSLMDSLESTDPDYAETRAHYEQHINRLSDQLAGPSPPASDQSPAESSAVTPGSAIDWSDMSRKRPRELSLSDSEHMRNSYPNSPATPMSIDNMPGAWPGSKRPHLSVPQRRGDIVDLTNDWPYNRQLPMRPHRSDFSDPFPELIHAYQPVQTQRQPTDAFVQEVMDRDELAEFMLTPTPAGSGYAYNQPVLPQSNALLPPPLNLGFPGATRNNEVYRNWPTRSPSPGADHDVVNSLIEGIKSQDHDDSPRKPTPKQMSCTLMPHQEQALAWLLNMENGSSKGSLLADEMGLGKTIEGLSLIVANPSENPARKTTLIVAPVALMRQWEKEIERHMKPAHQLRVYTYHRNGKKADFSVLREYDIVLTTFNTLAHEQKKIDTRKESEANDRERREPEFTRKAKDRLGLLGPECYWYRVVLDEAQYIKNRTTLTSRAAAALQAQFRLCMTGTPMQNSVEELYPQLRFLRISAYQQWPAFNDHFVKPMKSNKDYMNERGMLRLQALIKSFTLRREKTTIVDGHPIVNLPPKHVNIRPVEFSDAEHELYKAVETRSQIKLNRYLAKGTVSNNYANILVMLLRLRQICCHPHLANDLAVQVSTEGISEDDLKSRAASLGEDVVRRLKANEEGFECPICYEADINPTIIVPCGHHTCGECFQKLIDPTRAIQDGNESSATKCPECRGVLSSERITDYRHFCKVFCPDKYEELRRTLTGTNGDVGQEEEREASEVSDDSDMSDISDDEDDEDANDSTLGGFIVDDDDVDEDMKMENDAEDSIAAGPHRSKKKGKGKGKGKGKAKVKEHLSLAQLKKLSLRNRDAKKRYLKLLRKSFKSSAKIDETMRLLTDIRENDPTEKTLIFSSFTTLLDLIEVPLQKKKYSYQRYDGSMKFDDRIEAVNEFMDKATENIMLISIKAGNAGLNLNKASQVIILDPFWNPFVEDQAVDRAHRMPQQREVHVHRVLVPETVEDRICKLQDSKRELISAALDERAGKSLTRLSIVIVSILSPKQNLRCNLLSVPLDLFKAMRHLPDELILLLLEYLEPEELVNLQYVSRQFLNLSRDNNLWRTLCFEHSAAERRRRRLLPTSDELDPRLAELVRAANEVANAFPTSVHDAAAPSADVQVQRNVGRRKAALLANWDPTYPGEKVDFYNEFIQRHALHNLSWFQDAKHGHRDDNLHHEATGAAILYGDDGLADKLVAPLEDGSISIWNASARDGQQGRIVARTAVGLLPEKGSDLDMDTRLSQSRAVMTETGAVECVSVDSRAKKGFFAVQNTLNEVDLRTLQVVSRTPYPFPITALSEARHPTPLTVGTNWTVHLHDTRKPPSLPASSRCELIGGASKSFSPRLETGDFGGHVSLAQPGALSILHLPTTREWDGNGDIWVAGRFTSFLNFDRRVFPRLRGTVHSGARLSCLTALPYPFVPRNTNPSIVKEAKSSTGHTLIAAGEYKGKGSLELYGLSPDPTRSINSSDSRTTRNHNAVYQNRQTASSSKLLSVAAHGTRLVFSDGDGMLKWVERDGCAPVRAFNINAKAVESGGGAVGSNVESGGDIVQKIVPTVGPGLHTAREQTVPLGEDNLVVWTGDGKLGLVGFGQPTRWEDAVEEQVEGEKVAEERGREREYAGRMREALEMQAREVRWLRGYGL</sequence>
<dbReference type="InterPro" id="IPR001841">
    <property type="entry name" value="Znf_RING"/>
</dbReference>
<keyword evidence="2" id="KW-0547">Nucleotide-binding</keyword>
<keyword evidence="5" id="KW-0067">ATP-binding</keyword>
<dbReference type="CDD" id="cd18793">
    <property type="entry name" value="SF2_C_SNF"/>
    <property type="match status" value="1"/>
</dbReference>
<dbReference type="Pfam" id="PF12937">
    <property type="entry name" value="F-box-like"/>
    <property type="match status" value="1"/>
</dbReference>
<feature type="domain" description="RING-type" evidence="8">
    <location>
        <begin position="657"/>
        <end position="707"/>
    </location>
</feature>
<evidence type="ECO:0000256" key="2">
    <source>
        <dbReference type="ARBA" id="ARBA00022741"/>
    </source>
</evidence>
<dbReference type="Pfam" id="PF00176">
    <property type="entry name" value="SNF2-rel_dom"/>
    <property type="match status" value="1"/>
</dbReference>
<keyword evidence="4" id="KW-0347">Helicase</keyword>
<evidence type="ECO:0000256" key="3">
    <source>
        <dbReference type="ARBA" id="ARBA00022801"/>
    </source>
</evidence>
<dbReference type="InterPro" id="IPR036047">
    <property type="entry name" value="F-box-like_dom_sf"/>
</dbReference>
<evidence type="ECO:0000256" key="7">
    <source>
        <dbReference type="SAM" id="MobiDB-lite"/>
    </source>
</evidence>
<evidence type="ECO:0000259" key="9">
    <source>
        <dbReference type="PROSITE" id="PS50181"/>
    </source>
</evidence>
<dbReference type="SUPFAM" id="SSF57850">
    <property type="entry name" value="RING/U-box"/>
    <property type="match status" value="1"/>
</dbReference>
<comment type="caution">
    <text evidence="12">The sequence shown here is derived from an EMBL/GenBank/DDBJ whole genome shotgun (WGS) entry which is preliminary data.</text>
</comment>
<dbReference type="Gene3D" id="3.40.50.300">
    <property type="entry name" value="P-loop containing nucleotide triphosphate hydrolases"/>
    <property type="match status" value="2"/>
</dbReference>
<keyword evidence="6" id="KW-0862">Zinc</keyword>
<protein>
    <submittedName>
        <fullName evidence="12">Uncharacterized protein</fullName>
    </submittedName>
</protein>
<dbReference type="SUPFAM" id="SSF81383">
    <property type="entry name" value="F-box domain"/>
    <property type="match status" value="1"/>
</dbReference>
<evidence type="ECO:0000256" key="1">
    <source>
        <dbReference type="ARBA" id="ARBA00007025"/>
    </source>
</evidence>
<dbReference type="CDD" id="cd18008">
    <property type="entry name" value="DEXDc_SHPRH-like"/>
    <property type="match status" value="1"/>
</dbReference>
<feature type="domain" description="Helicase C-terminal" evidence="11">
    <location>
        <begin position="864"/>
        <end position="1022"/>
    </location>
</feature>
<evidence type="ECO:0000313" key="12">
    <source>
        <dbReference type="EMBL" id="KAL1611965.1"/>
    </source>
</evidence>
<dbReference type="Gene3D" id="3.30.40.10">
    <property type="entry name" value="Zinc/RING finger domain, C3HC4 (zinc finger)"/>
    <property type="match status" value="1"/>
</dbReference>
<dbReference type="PROSITE" id="PS51192">
    <property type="entry name" value="HELICASE_ATP_BIND_1"/>
    <property type="match status" value="1"/>
</dbReference>
<dbReference type="SUPFAM" id="SSF52540">
    <property type="entry name" value="P-loop containing nucleoside triphosphate hydrolases"/>
    <property type="match status" value="2"/>
</dbReference>
<evidence type="ECO:0000256" key="5">
    <source>
        <dbReference type="ARBA" id="ARBA00022840"/>
    </source>
</evidence>
<dbReference type="PANTHER" id="PTHR45626:SF16">
    <property type="entry name" value="ATP-DEPENDENT HELICASE ULS1"/>
    <property type="match status" value="1"/>
</dbReference>
<dbReference type="CDD" id="cd16449">
    <property type="entry name" value="RING-HC"/>
    <property type="match status" value="1"/>
</dbReference>
<dbReference type="InterPro" id="IPR000330">
    <property type="entry name" value="SNF2_N"/>
</dbReference>
<proteinExistence type="inferred from homology"/>
<keyword evidence="13" id="KW-1185">Reference proteome</keyword>
<dbReference type="Proteomes" id="UP001521785">
    <property type="component" value="Unassembled WGS sequence"/>
</dbReference>
<feature type="compositionally biased region" description="Acidic residues" evidence="7">
    <location>
        <begin position="745"/>
        <end position="774"/>
    </location>
</feature>
<dbReference type="Gene3D" id="3.40.50.10810">
    <property type="entry name" value="Tandem AAA-ATPase domain"/>
    <property type="match status" value="1"/>
</dbReference>
<feature type="region of interest" description="Disordered" evidence="7">
    <location>
        <begin position="404"/>
        <end position="424"/>
    </location>
</feature>
<comment type="similarity">
    <text evidence="1">Belongs to the SNF2/RAD54 helicase family.</text>
</comment>
<dbReference type="EMBL" id="JAKJXO020000001">
    <property type="protein sequence ID" value="KAL1611965.1"/>
    <property type="molecule type" value="Genomic_DNA"/>
</dbReference>
<feature type="domain" description="Helicase ATP-binding" evidence="10">
    <location>
        <begin position="303"/>
        <end position="496"/>
    </location>
</feature>
<dbReference type="InterPro" id="IPR014001">
    <property type="entry name" value="Helicase_ATP-bd"/>
</dbReference>
<evidence type="ECO:0000256" key="6">
    <source>
        <dbReference type="PROSITE-ProRule" id="PRU00175"/>
    </source>
</evidence>
<feature type="region of interest" description="Disordered" evidence="7">
    <location>
        <begin position="737"/>
        <end position="823"/>
    </location>
</feature>
<dbReference type="InterPro" id="IPR050628">
    <property type="entry name" value="SNF2_RAD54_helicase_TF"/>
</dbReference>
<keyword evidence="3" id="KW-0378">Hydrolase</keyword>
<dbReference type="Pfam" id="PF00271">
    <property type="entry name" value="Helicase_C"/>
    <property type="match status" value="1"/>
</dbReference>
<accession>A0ABR3S5I4</accession>
<evidence type="ECO:0000259" key="8">
    <source>
        <dbReference type="PROSITE" id="PS50089"/>
    </source>
</evidence>
<organism evidence="12 13">
    <name type="scientific">Paraconiothyrium brasiliense</name>
    <dbReference type="NCBI Taxonomy" id="300254"/>
    <lineage>
        <taxon>Eukaryota</taxon>
        <taxon>Fungi</taxon>
        <taxon>Dikarya</taxon>
        <taxon>Ascomycota</taxon>
        <taxon>Pezizomycotina</taxon>
        <taxon>Dothideomycetes</taxon>
        <taxon>Pleosporomycetidae</taxon>
        <taxon>Pleosporales</taxon>
        <taxon>Massarineae</taxon>
        <taxon>Didymosphaeriaceae</taxon>
        <taxon>Paraconiothyrium</taxon>
    </lineage>
</organism>
<dbReference type="PROSITE" id="PS50089">
    <property type="entry name" value="ZF_RING_2"/>
    <property type="match status" value="1"/>
</dbReference>
<dbReference type="PANTHER" id="PTHR45626">
    <property type="entry name" value="TRANSCRIPTION TERMINATION FACTOR 2-RELATED"/>
    <property type="match status" value="1"/>
</dbReference>
<dbReference type="InterPro" id="IPR001650">
    <property type="entry name" value="Helicase_C-like"/>
</dbReference>
<feature type="compositionally biased region" description="Basic residues" evidence="7">
    <location>
        <begin position="807"/>
        <end position="823"/>
    </location>
</feature>
<evidence type="ECO:0000259" key="10">
    <source>
        <dbReference type="PROSITE" id="PS51192"/>
    </source>
</evidence>
<dbReference type="InterPro" id="IPR013083">
    <property type="entry name" value="Znf_RING/FYVE/PHD"/>
</dbReference>
<dbReference type="SMART" id="SM00256">
    <property type="entry name" value="FBOX"/>
    <property type="match status" value="1"/>
</dbReference>
<feature type="compositionally biased region" description="Polar residues" evidence="7">
    <location>
        <begin position="67"/>
        <end position="79"/>
    </location>
</feature>
<dbReference type="SMART" id="SM00487">
    <property type="entry name" value="DEXDc"/>
    <property type="match status" value="1"/>
</dbReference>